<keyword evidence="5" id="KW-1003">Cell membrane</keyword>
<keyword evidence="9" id="KW-0046">Antibiotic resistance</keyword>
<dbReference type="GO" id="GO:0005886">
    <property type="term" value="C:plasma membrane"/>
    <property type="evidence" value="ECO:0007669"/>
    <property type="project" value="UniProtKB-SubCell"/>
</dbReference>
<dbReference type="PANTHER" id="PTHR43823">
    <property type="entry name" value="SPORULATION PROTEIN YKVU"/>
    <property type="match status" value="1"/>
</dbReference>
<keyword evidence="6 10" id="KW-0812">Transmembrane</keyword>
<feature type="transmembrane region" description="Helical" evidence="10">
    <location>
        <begin position="421"/>
        <end position="441"/>
    </location>
</feature>
<dbReference type="Pfam" id="PF01554">
    <property type="entry name" value="MatE"/>
    <property type="match status" value="2"/>
</dbReference>
<feature type="transmembrane region" description="Helical" evidence="10">
    <location>
        <begin position="200"/>
        <end position="218"/>
    </location>
</feature>
<dbReference type="Proteomes" id="UP000291088">
    <property type="component" value="Unassembled WGS sequence"/>
</dbReference>
<dbReference type="OrthoDB" id="7805940at2"/>
<gene>
    <name evidence="11" type="ORF">EUU22_07745</name>
</gene>
<dbReference type="InterPro" id="IPR002528">
    <property type="entry name" value="MATE_fam"/>
</dbReference>
<evidence type="ECO:0000256" key="10">
    <source>
        <dbReference type="SAM" id="Phobius"/>
    </source>
</evidence>
<evidence type="ECO:0000256" key="8">
    <source>
        <dbReference type="ARBA" id="ARBA00023136"/>
    </source>
</evidence>
<protein>
    <recommendedName>
        <fullName evidence="3">Multidrug export protein MepA</fullName>
    </recommendedName>
</protein>
<comment type="caution">
    <text evidence="11">The sequence shown here is derived from an EMBL/GenBank/DDBJ whole genome shotgun (WGS) entry which is preliminary data.</text>
</comment>
<comment type="subcellular location">
    <subcellularLocation>
        <location evidence="1">Cell inner membrane</location>
        <topology evidence="1">Multi-pass membrane protein</topology>
    </subcellularLocation>
</comment>
<dbReference type="InterPro" id="IPR051327">
    <property type="entry name" value="MATE_MepA_subfamily"/>
</dbReference>
<feature type="transmembrane region" description="Helical" evidence="10">
    <location>
        <begin position="395"/>
        <end position="415"/>
    </location>
</feature>
<keyword evidence="12" id="KW-1185">Reference proteome</keyword>
<feature type="transmembrane region" description="Helical" evidence="10">
    <location>
        <begin position="321"/>
        <end position="343"/>
    </location>
</feature>
<dbReference type="EMBL" id="SDVB01000170">
    <property type="protein sequence ID" value="RYC17855.1"/>
    <property type="molecule type" value="Genomic_DNA"/>
</dbReference>
<dbReference type="GO" id="GO:0046677">
    <property type="term" value="P:response to antibiotic"/>
    <property type="evidence" value="ECO:0007669"/>
    <property type="project" value="UniProtKB-KW"/>
</dbReference>
<dbReference type="PIRSF" id="PIRSF006603">
    <property type="entry name" value="DinF"/>
    <property type="match status" value="1"/>
</dbReference>
<evidence type="ECO:0000256" key="1">
    <source>
        <dbReference type="ARBA" id="ARBA00004429"/>
    </source>
</evidence>
<dbReference type="PANTHER" id="PTHR43823:SF3">
    <property type="entry name" value="MULTIDRUG EXPORT PROTEIN MEPA"/>
    <property type="match status" value="1"/>
</dbReference>
<evidence type="ECO:0000256" key="9">
    <source>
        <dbReference type="ARBA" id="ARBA00023251"/>
    </source>
</evidence>
<keyword evidence="7 10" id="KW-1133">Transmembrane helix</keyword>
<dbReference type="InterPro" id="IPR045070">
    <property type="entry name" value="MATE_MepA-like"/>
</dbReference>
<proteinExistence type="inferred from homology"/>
<evidence type="ECO:0000256" key="4">
    <source>
        <dbReference type="ARBA" id="ARBA00022448"/>
    </source>
</evidence>
<name>A0A4Q2TJX7_9HYPH</name>
<dbReference type="GO" id="GO:0015297">
    <property type="term" value="F:antiporter activity"/>
    <property type="evidence" value="ECO:0007669"/>
    <property type="project" value="InterPro"/>
</dbReference>
<comment type="similarity">
    <text evidence="2">Belongs to the multi antimicrobial extrusion (MATE) (TC 2.A.66.1) family. MepA subfamily.</text>
</comment>
<dbReference type="RefSeq" id="WP_129331428.1">
    <property type="nucleotide sequence ID" value="NZ_SDVB01000170.1"/>
</dbReference>
<feature type="transmembrane region" description="Helical" evidence="10">
    <location>
        <begin position="18"/>
        <end position="39"/>
    </location>
</feature>
<dbReference type="GO" id="GO:0042910">
    <property type="term" value="F:xenobiotic transmembrane transporter activity"/>
    <property type="evidence" value="ECO:0007669"/>
    <property type="project" value="InterPro"/>
</dbReference>
<keyword evidence="4" id="KW-0813">Transport</keyword>
<dbReference type="CDD" id="cd13143">
    <property type="entry name" value="MATE_MepA_like"/>
    <property type="match status" value="1"/>
</dbReference>
<dbReference type="AlphaFoldDB" id="A0A4Q2TJX7"/>
<feature type="transmembrane region" description="Helical" evidence="10">
    <location>
        <begin position="139"/>
        <end position="158"/>
    </location>
</feature>
<evidence type="ECO:0000256" key="5">
    <source>
        <dbReference type="ARBA" id="ARBA00022475"/>
    </source>
</evidence>
<feature type="transmembrane region" description="Helical" evidence="10">
    <location>
        <begin position="363"/>
        <end position="383"/>
    </location>
</feature>
<sequence>MTSQSLGNPYLAGSIPRLFLRTATPIVAIMLLNGLYVIVDAWFLGAYVGAAALSAVTLLFPALMAMLALQSLVASGMASILARRLGAGDGAGASSVVASARRLALAIAALLNLFCWTLGRDLIPLAAGGDGEVSMLAEAFMGVAVVAHPVAMLLAVEIDRLRCEGRIAIMTRITVAAALLNILLNWLMIAVLGLGAAGSALSSATAQAACLAAVLTWRRRHAAGDAKESGRRSLGEMRGILALGAPASLGLLGISLASAAIIVNLAHWQTVHYVETVAAYGIVTRILSFAYLPLMGLGLAFQTICGNNFGAGERQRVAGSLAIAVVSAFLYCFAVEVLVVLAAGPIGRTFSGDALVAAEFVRIIPWMLAVYVLFGPVMMLGAYFQAIGDAGRAALFGLARPYLLSIPLTFLLPFFFGEAGIWRVALFAETGMLALTALVMVHGRRRGLPYGLLPR</sequence>
<accession>A0A4Q2TJX7</accession>
<dbReference type="InterPro" id="IPR048279">
    <property type="entry name" value="MdtK-like"/>
</dbReference>
<feature type="transmembrane region" description="Helical" evidence="10">
    <location>
        <begin position="277"/>
        <end position="301"/>
    </location>
</feature>
<feature type="transmembrane region" description="Helical" evidence="10">
    <location>
        <begin position="170"/>
        <end position="194"/>
    </location>
</feature>
<feature type="transmembrane region" description="Helical" evidence="10">
    <location>
        <begin position="239"/>
        <end position="265"/>
    </location>
</feature>
<organism evidence="11 12">
    <name type="scientific">Ciceribacter ferrooxidans</name>
    <dbReference type="NCBI Taxonomy" id="2509717"/>
    <lineage>
        <taxon>Bacteria</taxon>
        <taxon>Pseudomonadati</taxon>
        <taxon>Pseudomonadota</taxon>
        <taxon>Alphaproteobacteria</taxon>
        <taxon>Hyphomicrobiales</taxon>
        <taxon>Rhizobiaceae</taxon>
        <taxon>Ciceribacter</taxon>
    </lineage>
</organism>
<evidence type="ECO:0000256" key="3">
    <source>
        <dbReference type="ARBA" id="ARBA00022106"/>
    </source>
</evidence>
<evidence type="ECO:0000313" key="11">
    <source>
        <dbReference type="EMBL" id="RYC17855.1"/>
    </source>
</evidence>
<reference evidence="11 12" key="1">
    <citation type="submission" date="2019-01" db="EMBL/GenBank/DDBJ databases">
        <authorList>
            <person name="Deng T."/>
        </authorList>
    </citation>
    <scope>NUCLEOTIDE SEQUENCE [LARGE SCALE GENOMIC DNA]</scope>
    <source>
        <strain evidence="11 12">F8825</strain>
    </source>
</reference>
<evidence type="ECO:0000256" key="7">
    <source>
        <dbReference type="ARBA" id="ARBA00022989"/>
    </source>
</evidence>
<evidence type="ECO:0000313" key="12">
    <source>
        <dbReference type="Proteomes" id="UP000291088"/>
    </source>
</evidence>
<evidence type="ECO:0000256" key="2">
    <source>
        <dbReference type="ARBA" id="ARBA00008417"/>
    </source>
</evidence>
<evidence type="ECO:0000256" key="6">
    <source>
        <dbReference type="ARBA" id="ARBA00022692"/>
    </source>
</evidence>
<keyword evidence="8 10" id="KW-0472">Membrane</keyword>